<accession>A0AAV1J4T1</accession>
<keyword evidence="6 8" id="KW-1133">Transmembrane helix</keyword>
<keyword evidence="4" id="KW-0762">Sugar transport</keyword>
<keyword evidence="3" id="KW-1003">Cell membrane</keyword>
<dbReference type="AlphaFoldDB" id="A0AAV1J4T1"/>
<dbReference type="InterPro" id="IPR020846">
    <property type="entry name" value="MFS_dom"/>
</dbReference>
<evidence type="ECO:0000259" key="9">
    <source>
        <dbReference type="PROSITE" id="PS50850"/>
    </source>
</evidence>
<gene>
    <name evidence="10" type="ORF">LNINA_LOCUS3227</name>
</gene>
<comment type="subcellular location">
    <subcellularLocation>
        <location evidence="1">Cell membrane</location>
        <topology evidence="1">Multi-pass membrane protein</topology>
    </subcellularLocation>
</comment>
<evidence type="ECO:0000313" key="11">
    <source>
        <dbReference type="Proteomes" id="UP001497472"/>
    </source>
</evidence>
<dbReference type="SUPFAM" id="SSF103473">
    <property type="entry name" value="MFS general substrate transporter"/>
    <property type="match status" value="1"/>
</dbReference>
<evidence type="ECO:0000256" key="2">
    <source>
        <dbReference type="ARBA" id="ARBA00022448"/>
    </source>
</evidence>
<dbReference type="Gene3D" id="1.20.1250.20">
    <property type="entry name" value="MFS general substrate transporter like domains"/>
    <property type="match status" value="1"/>
</dbReference>
<feature type="transmembrane region" description="Helical" evidence="8">
    <location>
        <begin position="344"/>
        <end position="364"/>
    </location>
</feature>
<feature type="transmembrane region" description="Helical" evidence="8">
    <location>
        <begin position="21"/>
        <end position="39"/>
    </location>
</feature>
<dbReference type="PANTHER" id="PTHR48021:SF1">
    <property type="entry name" value="GH07001P-RELATED"/>
    <property type="match status" value="1"/>
</dbReference>
<dbReference type="InterPro" id="IPR036259">
    <property type="entry name" value="MFS_trans_sf"/>
</dbReference>
<dbReference type="InterPro" id="IPR005829">
    <property type="entry name" value="Sugar_transporter_CS"/>
</dbReference>
<dbReference type="Pfam" id="PF00083">
    <property type="entry name" value="Sugar_tr"/>
    <property type="match status" value="1"/>
</dbReference>
<feature type="transmembrane region" description="Helical" evidence="8">
    <location>
        <begin position="370"/>
        <end position="389"/>
    </location>
</feature>
<dbReference type="InterPro" id="IPR050549">
    <property type="entry name" value="MFS_Trehalose_Transporter"/>
</dbReference>
<dbReference type="GO" id="GO:0022857">
    <property type="term" value="F:transmembrane transporter activity"/>
    <property type="evidence" value="ECO:0007669"/>
    <property type="project" value="InterPro"/>
</dbReference>
<keyword evidence="2" id="KW-0813">Transport</keyword>
<evidence type="ECO:0000256" key="5">
    <source>
        <dbReference type="ARBA" id="ARBA00022692"/>
    </source>
</evidence>
<reference evidence="10 11" key="1">
    <citation type="submission" date="2023-11" db="EMBL/GenBank/DDBJ databases">
        <authorList>
            <person name="Okamura Y."/>
        </authorList>
    </citation>
    <scope>NUCLEOTIDE SEQUENCE [LARGE SCALE GENOMIC DNA]</scope>
</reference>
<dbReference type="PROSITE" id="PS00216">
    <property type="entry name" value="SUGAR_TRANSPORT_1"/>
    <property type="match status" value="2"/>
</dbReference>
<keyword evidence="11" id="KW-1185">Reference proteome</keyword>
<feature type="transmembrane region" description="Helical" evidence="8">
    <location>
        <begin position="306"/>
        <end position="332"/>
    </location>
</feature>
<keyword evidence="5 8" id="KW-0812">Transmembrane</keyword>
<evidence type="ECO:0000256" key="7">
    <source>
        <dbReference type="ARBA" id="ARBA00023136"/>
    </source>
</evidence>
<feature type="transmembrane region" description="Helical" evidence="8">
    <location>
        <begin position="45"/>
        <end position="67"/>
    </location>
</feature>
<feature type="transmembrane region" description="Helical" evidence="8">
    <location>
        <begin position="209"/>
        <end position="231"/>
    </location>
</feature>
<evidence type="ECO:0000313" key="10">
    <source>
        <dbReference type="EMBL" id="CAK1543411.1"/>
    </source>
</evidence>
<name>A0AAV1J4T1_9NEOP</name>
<evidence type="ECO:0000256" key="3">
    <source>
        <dbReference type="ARBA" id="ARBA00022475"/>
    </source>
</evidence>
<dbReference type="EMBL" id="CAVLEF010000004">
    <property type="protein sequence ID" value="CAK1543411.1"/>
    <property type="molecule type" value="Genomic_DNA"/>
</dbReference>
<dbReference type="PROSITE" id="PS50850">
    <property type="entry name" value="MFS"/>
    <property type="match status" value="1"/>
</dbReference>
<feature type="transmembrane region" description="Helical" evidence="8">
    <location>
        <begin position="105"/>
        <end position="124"/>
    </location>
</feature>
<proteinExistence type="predicted"/>
<organism evidence="10 11">
    <name type="scientific">Leptosia nina</name>
    <dbReference type="NCBI Taxonomy" id="320188"/>
    <lineage>
        <taxon>Eukaryota</taxon>
        <taxon>Metazoa</taxon>
        <taxon>Ecdysozoa</taxon>
        <taxon>Arthropoda</taxon>
        <taxon>Hexapoda</taxon>
        <taxon>Insecta</taxon>
        <taxon>Pterygota</taxon>
        <taxon>Neoptera</taxon>
        <taxon>Endopterygota</taxon>
        <taxon>Lepidoptera</taxon>
        <taxon>Glossata</taxon>
        <taxon>Ditrysia</taxon>
        <taxon>Papilionoidea</taxon>
        <taxon>Pieridae</taxon>
        <taxon>Pierinae</taxon>
        <taxon>Leptosia</taxon>
    </lineage>
</organism>
<protein>
    <recommendedName>
        <fullName evidence="9">Major facilitator superfamily (MFS) profile domain-containing protein</fullName>
    </recommendedName>
</protein>
<evidence type="ECO:0000256" key="1">
    <source>
        <dbReference type="ARBA" id="ARBA00004651"/>
    </source>
</evidence>
<keyword evidence="7 8" id="KW-0472">Membrane</keyword>
<dbReference type="Proteomes" id="UP001497472">
    <property type="component" value="Unassembled WGS sequence"/>
</dbReference>
<sequence length="413" mass="45626">MAALISTPCSGFLVDFLGRKYSCILFALPQCIAWIIISTCHQVEGILAAMFISGLSGCIFMIAPVFISEFCEESIRGMMTSAVLIFYGLGMLMSYLLGGCLGYNTLNYACLSITVTGVVLLNFLKESPTALMKKGLEKEAAKSVAFYRGEKVNSKVVMQEIDTIRRALNPDLELNDATAFEEETLKPPIPSEKLSFWQFFKKSRSTRRALFLCLILYTAAIFQGLIVVQVYAQPLFEEAVPNVSTTLSSVIFAVVVIMAGFLASYLVEKAGRRTLMINSSIGAGVCCVVLGSQIQFHWGPHWVSSIFLYTYCVAYSLGAGTIPLVLIAEVFLPEVKGIVSMISIEWAWICNFIILFMFNPIVAAYGLGPIFYFFGVTCFLTAVYCVFFLPETKGLTVDVIQTLFLKRRSEAKV</sequence>
<feature type="transmembrane region" description="Helical" evidence="8">
    <location>
        <begin position="79"/>
        <end position="99"/>
    </location>
</feature>
<comment type="caution">
    <text evidence="10">The sequence shown here is derived from an EMBL/GenBank/DDBJ whole genome shotgun (WGS) entry which is preliminary data.</text>
</comment>
<dbReference type="InterPro" id="IPR005828">
    <property type="entry name" value="MFS_sugar_transport-like"/>
</dbReference>
<dbReference type="GO" id="GO:0005886">
    <property type="term" value="C:plasma membrane"/>
    <property type="evidence" value="ECO:0007669"/>
    <property type="project" value="UniProtKB-SubCell"/>
</dbReference>
<feature type="domain" description="Major facilitator superfamily (MFS) profile" evidence="9">
    <location>
        <begin position="1"/>
        <end position="393"/>
    </location>
</feature>
<evidence type="ECO:0000256" key="6">
    <source>
        <dbReference type="ARBA" id="ARBA00022989"/>
    </source>
</evidence>
<dbReference type="PANTHER" id="PTHR48021">
    <property type="match status" value="1"/>
</dbReference>
<evidence type="ECO:0000256" key="4">
    <source>
        <dbReference type="ARBA" id="ARBA00022597"/>
    </source>
</evidence>
<evidence type="ECO:0000256" key="8">
    <source>
        <dbReference type="SAM" id="Phobius"/>
    </source>
</evidence>
<dbReference type="FunFam" id="1.20.1250.20:FF:000218">
    <property type="entry name" value="facilitated trehalose transporter Tret1"/>
    <property type="match status" value="1"/>
</dbReference>
<feature type="transmembrane region" description="Helical" evidence="8">
    <location>
        <begin position="275"/>
        <end position="294"/>
    </location>
</feature>
<feature type="transmembrane region" description="Helical" evidence="8">
    <location>
        <begin position="243"/>
        <end position="263"/>
    </location>
</feature>